<evidence type="ECO:0000259" key="2">
    <source>
        <dbReference type="Pfam" id="PF16539"/>
    </source>
</evidence>
<dbReference type="AlphaFoldDB" id="A0AAU7FD11"/>
<evidence type="ECO:0000313" key="3">
    <source>
        <dbReference type="EMBL" id="XBM01543.1"/>
    </source>
</evidence>
<feature type="chain" id="PRO_5043986128" evidence="1">
    <location>
        <begin position="19"/>
        <end position="428"/>
    </location>
</feature>
<dbReference type="KEGG" id="cmav:ABHF33_04475"/>
<dbReference type="Pfam" id="PF16539">
    <property type="entry name" value="FlgT_M"/>
    <property type="match status" value="1"/>
</dbReference>
<keyword evidence="3" id="KW-0969">Cilium</keyword>
<feature type="signal peptide" evidence="1">
    <location>
        <begin position="1"/>
        <end position="18"/>
    </location>
</feature>
<evidence type="ECO:0000256" key="1">
    <source>
        <dbReference type="SAM" id="SignalP"/>
    </source>
</evidence>
<accession>A0AAU7FD11</accession>
<dbReference type="RefSeq" id="WP_348945827.1">
    <property type="nucleotide sequence ID" value="NZ_CP157355.1"/>
</dbReference>
<sequence length="428" mass="46604">MMLRTFVLALGLSASVLAAQHEGIAPLGSEGLESARRAAIADALENAALFNGANLTSHTQQSGHKWGESSQLRGAPLGEYRQLKEWQSNGFLHVIVDVDPAVTQTEQPSPTSETVAASPRVQQCHGGGYKRKILVSHIWIQRPVQMADLDRFSEGLQLEMVRKFHDSGAFLPQRTQTEAVFELQPQLSDPLLQPERVREMARRYAVQFIVGAVVRDLSTSGERYTLSRHRGDVKAGERKLELNLPLVDFTGFGFKATPQARRFEYELFVFDGVSGALINRHLLAGKASGTVMQDSATSMGTAGFKETDFGRLVDTKLQQGVDLLSQDVGCIPFSARITRVEKGRVYFDAGVTSQVAVGDTLQVYRIQPGALPLAAASFDPSMSLGLPEEIVGNVQVMQVQPLFSVGAMSGSAVQAGDYVRFVGREGKK</sequence>
<proteinExistence type="predicted"/>
<gene>
    <name evidence="3" type="ORF">ABHF33_04475</name>
</gene>
<reference evidence="3" key="1">
    <citation type="submission" date="2024-05" db="EMBL/GenBank/DDBJ databases">
        <authorList>
            <person name="Yang L."/>
            <person name="Pan L."/>
        </authorList>
    </citation>
    <scope>NUCLEOTIDE SEQUENCE</scope>
    <source>
        <strain evidence="3">FCG-7</strain>
    </source>
</reference>
<name>A0AAU7FD11_9NEIS</name>
<keyword evidence="1" id="KW-0732">Signal</keyword>
<dbReference type="InterPro" id="IPR032386">
    <property type="entry name" value="FlgT_M"/>
</dbReference>
<dbReference type="EMBL" id="CP157355">
    <property type="protein sequence ID" value="XBM01543.1"/>
    <property type="molecule type" value="Genomic_DNA"/>
</dbReference>
<protein>
    <submittedName>
        <fullName evidence="3">Flagella assembly protein FlgT middle domain-containing protein</fullName>
    </submittedName>
</protein>
<dbReference type="Gene3D" id="3.30.1660.40">
    <property type="entry name" value="FlgT, N-terminal domain"/>
    <property type="match status" value="1"/>
</dbReference>
<keyword evidence="3" id="KW-0282">Flagellum</keyword>
<keyword evidence="3" id="KW-0966">Cell projection</keyword>
<feature type="domain" description="Flagellar assembly protein T middle" evidence="2">
    <location>
        <begin position="122"/>
        <end position="292"/>
    </location>
</feature>
<dbReference type="InterPro" id="IPR038180">
    <property type="entry name" value="FlgT_N_sf"/>
</dbReference>
<organism evidence="3">
    <name type="scientific">Chitinibacter mangrovi</name>
    <dbReference type="NCBI Taxonomy" id="3153927"/>
    <lineage>
        <taxon>Bacteria</taxon>
        <taxon>Pseudomonadati</taxon>
        <taxon>Pseudomonadota</taxon>
        <taxon>Betaproteobacteria</taxon>
        <taxon>Neisseriales</taxon>
        <taxon>Chitinibacteraceae</taxon>
        <taxon>Chitinibacter</taxon>
    </lineage>
</organism>
<dbReference type="Gene3D" id="3.40.50.10610">
    <property type="entry name" value="ABC-type transport auxiliary lipoprotein component"/>
    <property type="match status" value="1"/>
</dbReference>